<dbReference type="Gene3D" id="3.90.25.10">
    <property type="entry name" value="UDP-galactose 4-epimerase, domain 1"/>
    <property type="match status" value="1"/>
</dbReference>
<dbReference type="CDD" id="cd05251">
    <property type="entry name" value="NmrA_like_SDR_a"/>
    <property type="match status" value="1"/>
</dbReference>
<dbReference type="Proteomes" id="UP000249363">
    <property type="component" value="Unassembled WGS sequence"/>
</dbReference>
<dbReference type="RefSeq" id="XP_040732628.1">
    <property type="nucleotide sequence ID" value="XM_040876456.1"/>
</dbReference>
<dbReference type="InterPro" id="IPR036291">
    <property type="entry name" value="NAD(P)-bd_dom_sf"/>
</dbReference>
<evidence type="ECO:0000313" key="4">
    <source>
        <dbReference type="EMBL" id="RAO68112.1"/>
    </source>
</evidence>
<dbReference type="STRING" id="1196081.A0A364KX21"/>
<keyword evidence="2" id="KW-0521">NADP</keyword>
<organism evidence="4 5">
    <name type="scientific">Talaromyces amestolkiae</name>
    <dbReference type="NCBI Taxonomy" id="1196081"/>
    <lineage>
        <taxon>Eukaryota</taxon>
        <taxon>Fungi</taxon>
        <taxon>Dikarya</taxon>
        <taxon>Ascomycota</taxon>
        <taxon>Pezizomycotina</taxon>
        <taxon>Eurotiomycetes</taxon>
        <taxon>Eurotiomycetidae</taxon>
        <taxon>Eurotiales</taxon>
        <taxon>Trichocomaceae</taxon>
        <taxon>Talaromyces</taxon>
        <taxon>Talaromyces sect. Talaromyces</taxon>
    </lineage>
</organism>
<comment type="caution">
    <text evidence="4">The sequence shown here is derived from an EMBL/GenBank/DDBJ whole genome shotgun (WGS) entry which is preliminary data.</text>
</comment>
<dbReference type="PANTHER" id="PTHR42748">
    <property type="entry name" value="NITROGEN METABOLITE REPRESSION PROTEIN NMRA FAMILY MEMBER"/>
    <property type="match status" value="1"/>
</dbReference>
<dbReference type="AlphaFoldDB" id="A0A364KX21"/>
<reference evidence="4 5" key="1">
    <citation type="journal article" date="2017" name="Biotechnol. Biofuels">
        <title>Differential beta-glucosidase expression as a function of carbon source availability in Talaromyces amestolkiae: a genomic and proteomic approach.</title>
        <authorList>
            <person name="de Eugenio L.I."/>
            <person name="Mendez-Liter J.A."/>
            <person name="Nieto-Dominguez M."/>
            <person name="Alonso L."/>
            <person name="Gil-Munoz J."/>
            <person name="Barriuso J."/>
            <person name="Prieto A."/>
            <person name="Martinez M.J."/>
        </authorList>
    </citation>
    <scope>NUCLEOTIDE SEQUENCE [LARGE SCALE GENOMIC DNA]</scope>
    <source>
        <strain evidence="4 5">CIB</strain>
    </source>
</reference>
<dbReference type="OrthoDB" id="3358371at2759"/>
<dbReference type="PANTHER" id="PTHR42748:SF31">
    <property type="entry name" value="NMRA-LIKE DOMAIN-CONTAINING PROTEIN-RELATED"/>
    <property type="match status" value="1"/>
</dbReference>
<sequence length="303" mass="33154">MSKILTVFGATGNQGGSVIRAILADPVLSKSWKIRGVTRDTSKPAAKKLAQDGVEVVSANMSSVEAALPAVTGAHTVFLVTNFWESMNKDTEVNQGKAVTDACKQAGVKHLIFSSLRNVTEISNGRLPNVTHFDGKAEVESYIRASGVPGTFVLPGLFMSNFFQFFNKQDDTYTLAWPVNLDKTQVPLFDAASDTGKFVKAAIKHYPSSVNQRILAATDYYSPERIVNEFKEATGYQAQAVQIPGDVFKSFLPPAVAQEMLENIMLLEDPGYYAGEPLSPSLALVDEKPTEWKDYVISNKEKF</sequence>
<evidence type="ECO:0000313" key="5">
    <source>
        <dbReference type="Proteomes" id="UP000249363"/>
    </source>
</evidence>
<keyword evidence="5" id="KW-1185">Reference proteome</keyword>
<proteinExistence type="inferred from homology"/>
<protein>
    <recommendedName>
        <fullName evidence="3">NmrA-like domain-containing protein</fullName>
    </recommendedName>
</protein>
<name>A0A364KX21_TALAM</name>
<feature type="domain" description="NmrA-like" evidence="3">
    <location>
        <begin position="2"/>
        <end position="293"/>
    </location>
</feature>
<evidence type="ECO:0000259" key="3">
    <source>
        <dbReference type="Pfam" id="PF05368"/>
    </source>
</evidence>
<dbReference type="InterPro" id="IPR051164">
    <property type="entry name" value="NmrA-like_oxidored"/>
</dbReference>
<accession>A0A364KX21</accession>
<dbReference type="SUPFAM" id="SSF51735">
    <property type="entry name" value="NAD(P)-binding Rossmann-fold domains"/>
    <property type="match status" value="1"/>
</dbReference>
<dbReference type="Gene3D" id="3.40.50.720">
    <property type="entry name" value="NAD(P)-binding Rossmann-like Domain"/>
    <property type="match status" value="1"/>
</dbReference>
<dbReference type="Pfam" id="PF05368">
    <property type="entry name" value="NmrA"/>
    <property type="match status" value="1"/>
</dbReference>
<dbReference type="GO" id="GO:0005634">
    <property type="term" value="C:nucleus"/>
    <property type="evidence" value="ECO:0007669"/>
    <property type="project" value="TreeGrafter"/>
</dbReference>
<gene>
    <name evidence="4" type="ORF">BHQ10_004124</name>
</gene>
<evidence type="ECO:0000256" key="1">
    <source>
        <dbReference type="ARBA" id="ARBA00006328"/>
    </source>
</evidence>
<evidence type="ECO:0000256" key="2">
    <source>
        <dbReference type="ARBA" id="ARBA00022857"/>
    </source>
</evidence>
<dbReference type="InterPro" id="IPR008030">
    <property type="entry name" value="NmrA-like"/>
</dbReference>
<dbReference type="GeneID" id="63793340"/>
<dbReference type="EMBL" id="MIKG01000007">
    <property type="protein sequence ID" value="RAO68112.1"/>
    <property type="molecule type" value="Genomic_DNA"/>
</dbReference>
<comment type="similarity">
    <text evidence="1">Belongs to the NmrA-type oxidoreductase family.</text>
</comment>